<keyword evidence="1" id="KW-0472">Membrane</keyword>
<accession>A0ABN3JL92</accession>
<protein>
    <recommendedName>
        <fullName evidence="4">DUF4190 domain-containing protein</fullName>
    </recommendedName>
</protein>
<organism evidence="2 3">
    <name type="scientific">Streptomyces macrosporus</name>
    <dbReference type="NCBI Taxonomy" id="44032"/>
    <lineage>
        <taxon>Bacteria</taxon>
        <taxon>Bacillati</taxon>
        <taxon>Actinomycetota</taxon>
        <taxon>Actinomycetes</taxon>
        <taxon>Kitasatosporales</taxon>
        <taxon>Streptomycetaceae</taxon>
        <taxon>Streptomyces</taxon>
    </lineage>
</organism>
<evidence type="ECO:0008006" key="4">
    <source>
        <dbReference type="Google" id="ProtNLM"/>
    </source>
</evidence>
<keyword evidence="1" id="KW-0812">Transmembrane</keyword>
<dbReference type="PANTHER" id="PTHR40040">
    <property type="entry name" value="SMALL HYDROPHOBIC PROTEIN-RELATED"/>
    <property type="match status" value="1"/>
</dbReference>
<feature type="transmembrane region" description="Helical" evidence="1">
    <location>
        <begin position="60"/>
        <end position="78"/>
    </location>
</feature>
<dbReference type="Proteomes" id="UP001501638">
    <property type="component" value="Unassembled WGS sequence"/>
</dbReference>
<dbReference type="InterPro" id="IPR055338">
    <property type="entry name" value="YqfX-like"/>
</dbReference>
<sequence>MASTAHSRRYTTSRDPDDMAVASFVLGLVGLLVMNLLLGPVAMVLALLALRYGTARRGRAVLGLLLGVCDLVVLGVLVDLDNTVSWSF</sequence>
<keyword evidence="3" id="KW-1185">Reference proteome</keyword>
<evidence type="ECO:0000313" key="2">
    <source>
        <dbReference type="EMBL" id="GAA2431682.1"/>
    </source>
</evidence>
<evidence type="ECO:0000313" key="3">
    <source>
        <dbReference type="Proteomes" id="UP001501638"/>
    </source>
</evidence>
<gene>
    <name evidence="2" type="ORF">GCM10010405_13230</name>
</gene>
<feature type="transmembrane region" description="Helical" evidence="1">
    <location>
        <begin position="20"/>
        <end position="48"/>
    </location>
</feature>
<comment type="caution">
    <text evidence="2">The sequence shown here is derived from an EMBL/GenBank/DDBJ whole genome shotgun (WGS) entry which is preliminary data.</text>
</comment>
<name>A0ABN3JL92_9ACTN</name>
<evidence type="ECO:0000256" key="1">
    <source>
        <dbReference type="SAM" id="Phobius"/>
    </source>
</evidence>
<reference evidence="2 3" key="1">
    <citation type="journal article" date="2019" name="Int. J. Syst. Evol. Microbiol.">
        <title>The Global Catalogue of Microorganisms (GCM) 10K type strain sequencing project: providing services to taxonomists for standard genome sequencing and annotation.</title>
        <authorList>
            <consortium name="The Broad Institute Genomics Platform"/>
            <consortium name="The Broad Institute Genome Sequencing Center for Infectious Disease"/>
            <person name="Wu L."/>
            <person name="Ma J."/>
        </authorList>
    </citation>
    <scope>NUCLEOTIDE SEQUENCE [LARGE SCALE GENOMIC DNA]</scope>
    <source>
        <strain evidence="2 3">JCM 6305</strain>
    </source>
</reference>
<dbReference type="PANTHER" id="PTHR40040:SF1">
    <property type="entry name" value="MEMBRANE PROTEIN"/>
    <property type="match status" value="1"/>
</dbReference>
<proteinExistence type="predicted"/>
<keyword evidence="1" id="KW-1133">Transmembrane helix</keyword>
<dbReference type="EMBL" id="BAAASZ010000011">
    <property type="protein sequence ID" value="GAA2431682.1"/>
    <property type="molecule type" value="Genomic_DNA"/>
</dbReference>
<dbReference type="RefSeq" id="WP_344321152.1">
    <property type="nucleotide sequence ID" value="NZ_BAAASZ010000011.1"/>
</dbReference>